<evidence type="ECO:0000256" key="6">
    <source>
        <dbReference type="SAM" id="Phobius"/>
    </source>
</evidence>
<dbReference type="InterPro" id="IPR050833">
    <property type="entry name" value="Poly_Biosynth_Transport"/>
</dbReference>
<protein>
    <submittedName>
        <fullName evidence="7">Oligosaccharide flippase family protein</fullName>
    </submittedName>
</protein>
<feature type="transmembrane region" description="Helical" evidence="6">
    <location>
        <begin position="125"/>
        <end position="146"/>
    </location>
</feature>
<feature type="transmembrane region" description="Helical" evidence="6">
    <location>
        <begin position="304"/>
        <end position="328"/>
    </location>
</feature>
<evidence type="ECO:0000256" key="2">
    <source>
        <dbReference type="ARBA" id="ARBA00022475"/>
    </source>
</evidence>
<feature type="transmembrane region" description="Helical" evidence="6">
    <location>
        <begin position="42"/>
        <end position="64"/>
    </location>
</feature>
<dbReference type="Pfam" id="PF13440">
    <property type="entry name" value="Polysacc_synt_3"/>
    <property type="match status" value="1"/>
</dbReference>
<feature type="transmembrane region" description="Helical" evidence="6">
    <location>
        <begin position="17"/>
        <end position="36"/>
    </location>
</feature>
<dbReference type="PANTHER" id="PTHR30250:SF26">
    <property type="entry name" value="PSMA PROTEIN"/>
    <property type="match status" value="1"/>
</dbReference>
<accession>A0ABX8Z942</accession>
<name>A0ABX8Z942_9NEIS</name>
<keyword evidence="3 6" id="KW-0812">Transmembrane</keyword>
<evidence type="ECO:0000256" key="5">
    <source>
        <dbReference type="ARBA" id="ARBA00023136"/>
    </source>
</evidence>
<evidence type="ECO:0000313" key="8">
    <source>
        <dbReference type="Proteomes" id="UP000825679"/>
    </source>
</evidence>
<feature type="transmembrane region" description="Helical" evidence="6">
    <location>
        <begin position="85"/>
        <end position="105"/>
    </location>
</feature>
<evidence type="ECO:0000256" key="3">
    <source>
        <dbReference type="ARBA" id="ARBA00022692"/>
    </source>
</evidence>
<dbReference type="Proteomes" id="UP000825679">
    <property type="component" value="Chromosome"/>
</dbReference>
<organism evidence="7 8">
    <name type="scientific">Deefgea tanakiae</name>
    <dbReference type="NCBI Taxonomy" id="2865840"/>
    <lineage>
        <taxon>Bacteria</taxon>
        <taxon>Pseudomonadati</taxon>
        <taxon>Pseudomonadota</taxon>
        <taxon>Betaproteobacteria</taxon>
        <taxon>Neisseriales</taxon>
        <taxon>Chitinibacteraceae</taxon>
        <taxon>Deefgea</taxon>
    </lineage>
</organism>
<feature type="transmembrane region" description="Helical" evidence="6">
    <location>
        <begin position="423"/>
        <end position="447"/>
    </location>
</feature>
<feature type="transmembrane region" description="Helical" evidence="6">
    <location>
        <begin position="459"/>
        <end position="479"/>
    </location>
</feature>
<dbReference type="PANTHER" id="PTHR30250">
    <property type="entry name" value="PST FAMILY PREDICTED COLANIC ACID TRANSPORTER"/>
    <property type="match status" value="1"/>
</dbReference>
<keyword evidence="4 6" id="KW-1133">Transmembrane helix</keyword>
<sequence>MSTAFHRVALESMLARALYLISRLALPPLVLTYVGLAEYGLWSIAFILVGYLGISVSGLATVYVREIALARDRDDALDASKMLSTGVGLALLVGSLFCALVAFFMPMLLSWFKISPQLHSLASNLLLLTCLIFLADLTLGAWGYVLNGLKLIHEQQRIWVVSFILEWCIAAALLVLGYGISALLWAFTLRYALSISLSWWRVKRAWPALSLHPKHLSKQHLQPFLNLGVRAQLSDSWALLLHSADRLIAGLSFGAAYTGLMDLGSKLPATATSITSGISQALMPHAASLDAASFSRLYQQAQRLAVFSLLGLMPLLVATAPALNLAWLGPRPELAQIVTILLWVTPAWHLHIQTGPASSALRGKDQIGLEFFYHGLRTMVFLVSLQANNLLEFLQIFSIGQGLASLVYLTLASKTLQLAPKQLFKLIFKPLALNYLLAYSFVSLWPWQLSSRSSALIELLLASALFMGLQLLILWWFILHADERKWLKQKLCFTRSLEAHHA</sequence>
<keyword evidence="2" id="KW-1003">Cell membrane</keyword>
<keyword evidence="5 6" id="KW-0472">Membrane</keyword>
<feature type="transmembrane region" description="Helical" evidence="6">
    <location>
        <begin position="158"/>
        <end position="176"/>
    </location>
</feature>
<gene>
    <name evidence="7" type="ORF">K4H28_05950</name>
</gene>
<feature type="transmembrane region" description="Helical" evidence="6">
    <location>
        <begin position="182"/>
        <end position="200"/>
    </location>
</feature>
<dbReference type="RefSeq" id="WP_221007459.1">
    <property type="nucleotide sequence ID" value="NZ_CP081150.1"/>
</dbReference>
<proteinExistence type="predicted"/>
<evidence type="ECO:0000256" key="4">
    <source>
        <dbReference type="ARBA" id="ARBA00022989"/>
    </source>
</evidence>
<keyword evidence="8" id="KW-1185">Reference proteome</keyword>
<reference evidence="7 8" key="1">
    <citation type="submission" date="2021-08" db="EMBL/GenBank/DDBJ databases">
        <title>complete genome sequencing of Deefgea sp. D25.</title>
        <authorList>
            <person name="Bae J.-W."/>
            <person name="Gim D.-H."/>
        </authorList>
    </citation>
    <scope>NUCLEOTIDE SEQUENCE [LARGE SCALE GENOMIC DNA]</scope>
    <source>
        <strain evidence="7 8">D25</strain>
    </source>
</reference>
<evidence type="ECO:0000313" key="7">
    <source>
        <dbReference type="EMBL" id="QZA78940.1"/>
    </source>
</evidence>
<comment type="subcellular location">
    <subcellularLocation>
        <location evidence="1">Cell membrane</location>
        <topology evidence="1">Multi-pass membrane protein</topology>
    </subcellularLocation>
</comment>
<feature type="transmembrane region" description="Helical" evidence="6">
    <location>
        <begin position="393"/>
        <end position="411"/>
    </location>
</feature>
<evidence type="ECO:0000256" key="1">
    <source>
        <dbReference type="ARBA" id="ARBA00004651"/>
    </source>
</evidence>
<dbReference type="EMBL" id="CP081150">
    <property type="protein sequence ID" value="QZA78940.1"/>
    <property type="molecule type" value="Genomic_DNA"/>
</dbReference>